<evidence type="ECO:0000256" key="1">
    <source>
        <dbReference type="ARBA" id="ARBA00022448"/>
    </source>
</evidence>
<evidence type="ECO:0000256" key="3">
    <source>
        <dbReference type="ARBA" id="ARBA00022723"/>
    </source>
</evidence>
<dbReference type="PANTHER" id="PTHR30176:SF3">
    <property type="entry name" value="FERREDOXIN-TYPE PROTEIN NAPH"/>
    <property type="match status" value="1"/>
</dbReference>
<dbReference type="RefSeq" id="WP_242949094.1">
    <property type="nucleotide sequence ID" value="NZ_FOJY01000010.1"/>
</dbReference>
<feature type="transmembrane region" description="Helical" evidence="7">
    <location>
        <begin position="64"/>
        <end position="84"/>
    </location>
</feature>
<evidence type="ECO:0000256" key="5">
    <source>
        <dbReference type="ARBA" id="ARBA00023004"/>
    </source>
</evidence>
<keyword evidence="6" id="KW-0411">Iron-sulfur</keyword>
<dbReference type="Proteomes" id="UP000198838">
    <property type="component" value="Unassembled WGS sequence"/>
</dbReference>
<evidence type="ECO:0000256" key="2">
    <source>
        <dbReference type="ARBA" id="ARBA00022485"/>
    </source>
</evidence>
<dbReference type="PROSITE" id="PS51379">
    <property type="entry name" value="4FE4S_FER_2"/>
    <property type="match status" value="2"/>
</dbReference>
<keyword evidence="7" id="KW-0812">Transmembrane</keyword>
<dbReference type="PANTHER" id="PTHR30176">
    <property type="entry name" value="FERREDOXIN-TYPE PROTEIN NAPH"/>
    <property type="match status" value="1"/>
</dbReference>
<reference evidence="9 10" key="1">
    <citation type="submission" date="2016-10" db="EMBL/GenBank/DDBJ databases">
        <authorList>
            <person name="de Groot N.N."/>
        </authorList>
    </citation>
    <scope>NUCLEOTIDE SEQUENCE [LARGE SCALE GENOMIC DNA]</scope>
    <source>
        <strain evidence="9 10">DSM 5522</strain>
    </source>
</reference>
<dbReference type="SUPFAM" id="SSF54862">
    <property type="entry name" value="4Fe-4S ferredoxins"/>
    <property type="match status" value="1"/>
</dbReference>
<organism evidence="9 10">
    <name type="scientific">Acetitomaculum ruminis DSM 5522</name>
    <dbReference type="NCBI Taxonomy" id="1120918"/>
    <lineage>
        <taxon>Bacteria</taxon>
        <taxon>Bacillati</taxon>
        <taxon>Bacillota</taxon>
        <taxon>Clostridia</taxon>
        <taxon>Lachnospirales</taxon>
        <taxon>Lachnospiraceae</taxon>
        <taxon>Acetitomaculum</taxon>
    </lineage>
</organism>
<keyword evidence="3" id="KW-0479">Metal-binding</keyword>
<keyword evidence="7" id="KW-1133">Transmembrane helix</keyword>
<keyword evidence="10" id="KW-1185">Reference proteome</keyword>
<protein>
    <submittedName>
        <fullName evidence="9">4Fe-4S binding domain-containing protein</fullName>
    </submittedName>
</protein>
<proteinExistence type="predicted"/>
<evidence type="ECO:0000256" key="6">
    <source>
        <dbReference type="ARBA" id="ARBA00023014"/>
    </source>
</evidence>
<keyword evidence="5" id="KW-0408">Iron</keyword>
<keyword evidence="7" id="KW-0472">Membrane</keyword>
<keyword evidence="4" id="KW-0249">Electron transport</keyword>
<feature type="domain" description="4Fe-4S ferredoxin-type" evidence="8">
    <location>
        <begin position="209"/>
        <end position="238"/>
    </location>
</feature>
<feature type="transmembrane region" description="Helical" evidence="7">
    <location>
        <begin position="188"/>
        <end position="206"/>
    </location>
</feature>
<dbReference type="InterPro" id="IPR051684">
    <property type="entry name" value="Electron_Trans/Redox"/>
</dbReference>
<dbReference type="AlphaFoldDB" id="A0A1I0YHB3"/>
<evidence type="ECO:0000313" key="9">
    <source>
        <dbReference type="EMBL" id="SFB12759.1"/>
    </source>
</evidence>
<evidence type="ECO:0000313" key="10">
    <source>
        <dbReference type="Proteomes" id="UP000198838"/>
    </source>
</evidence>
<evidence type="ECO:0000259" key="8">
    <source>
        <dbReference type="PROSITE" id="PS51379"/>
    </source>
</evidence>
<name>A0A1I0YHB3_9FIRM</name>
<dbReference type="InterPro" id="IPR017900">
    <property type="entry name" value="4Fe4S_Fe_S_CS"/>
</dbReference>
<accession>A0A1I0YHB3</accession>
<dbReference type="GO" id="GO:0046872">
    <property type="term" value="F:metal ion binding"/>
    <property type="evidence" value="ECO:0007669"/>
    <property type="project" value="UniProtKB-KW"/>
</dbReference>
<keyword evidence="1" id="KW-0813">Transport</keyword>
<feature type="transmembrane region" description="Helical" evidence="7">
    <location>
        <begin position="163"/>
        <end position="181"/>
    </location>
</feature>
<feature type="transmembrane region" description="Helical" evidence="7">
    <location>
        <begin position="23"/>
        <end position="44"/>
    </location>
</feature>
<dbReference type="InterPro" id="IPR017896">
    <property type="entry name" value="4Fe4S_Fe-S-bd"/>
</dbReference>
<gene>
    <name evidence="9" type="ORF">SAMN05216249_11024</name>
</gene>
<dbReference type="STRING" id="1120918.SAMN05216249_11024"/>
<dbReference type="GO" id="GO:0005886">
    <property type="term" value="C:plasma membrane"/>
    <property type="evidence" value="ECO:0007669"/>
    <property type="project" value="TreeGrafter"/>
</dbReference>
<sequence length="293" mass="32890">MDSSIKNPKGNFLKKLKKKKAKIIRFIIQIVFFVTMPSAFTSAFSGVKYIFNSLGAGQKLEITSFLLALIALCAYTVVFGRFFCGYACAFGSFGDYLYEIGQFVSKKIKIKLPQIPLKIRKALDYLKYVILIAICALCFLKLYDNLRGYSPWDVFSMITAGNFKLKAYILGIILLVLIIIGMILQERFFCRFICPMGAVFSLLPAMPVTALLRDRQNCRKGCKACLKKCPIDLEISDIKEKNVNAGCIQCQKCVNICPKSNIKSLIPFIKGNELWWLISRAAVLMALLMAAGI</sequence>
<evidence type="ECO:0000256" key="4">
    <source>
        <dbReference type="ARBA" id="ARBA00022982"/>
    </source>
</evidence>
<dbReference type="GO" id="GO:0051539">
    <property type="term" value="F:4 iron, 4 sulfur cluster binding"/>
    <property type="evidence" value="ECO:0007669"/>
    <property type="project" value="UniProtKB-KW"/>
</dbReference>
<dbReference type="Pfam" id="PF12801">
    <property type="entry name" value="Fer4_5"/>
    <property type="match status" value="2"/>
</dbReference>
<keyword evidence="2" id="KW-0004">4Fe-4S</keyword>
<dbReference type="PROSITE" id="PS00198">
    <property type="entry name" value="4FE4S_FER_1"/>
    <property type="match status" value="1"/>
</dbReference>
<evidence type="ECO:0000256" key="7">
    <source>
        <dbReference type="SAM" id="Phobius"/>
    </source>
</evidence>
<dbReference type="EMBL" id="FOJY01000010">
    <property type="protein sequence ID" value="SFB12759.1"/>
    <property type="molecule type" value="Genomic_DNA"/>
</dbReference>
<feature type="domain" description="4Fe-4S ferredoxin-type" evidence="8">
    <location>
        <begin position="239"/>
        <end position="268"/>
    </location>
</feature>
<feature type="transmembrane region" description="Helical" evidence="7">
    <location>
        <begin position="125"/>
        <end position="143"/>
    </location>
</feature>